<proteinExistence type="predicted"/>
<dbReference type="EMBL" id="RAPQ01000012">
    <property type="protein sequence ID" value="RKD96939.1"/>
    <property type="molecule type" value="Genomic_DNA"/>
</dbReference>
<dbReference type="RefSeq" id="WP_120241584.1">
    <property type="nucleotide sequence ID" value="NZ_RAPQ01000012.1"/>
</dbReference>
<name>A0A419WNA7_9BACT</name>
<dbReference type="Proteomes" id="UP000284531">
    <property type="component" value="Unassembled WGS sequence"/>
</dbReference>
<keyword evidence="2" id="KW-1185">Reference proteome</keyword>
<evidence type="ECO:0000313" key="1">
    <source>
        <dbReference type="EMBL" id="RKD96939.1"/>
    </source>
</evidence>
<evidence type="ECO:0000313" key="2">
    <source>
        <dbReference type="Proteomes" id="UP000284531"/>
    </source>
</evidence>
<gene>
    <name evidence="1" type="ORF">BXY64_3891</name>
</gene>
<sequence length="268" mass="31416">MGRKTQHILVLIQDQNYIRKAIVHAFKLASIFKTEIAFTQISKNTSDKKLPISLIDELNTENIAYKEISLGNLALEPNNTIKQLEAIFIVTEFAKGKLSTFKRNEVFKYLYKAKIPSILLGEKSEVKCNYQNITVPVDFKRETKEKMIWASYFGRFNQAVIHLFVANHKAESAQRKIKATLIFTKRMYEQFKFDYKIVKSERSSNWLRQDAYSFSEQFHSDLMVLLSQKNDGLLNKYFGPNEIKTFLRKKRNPILFINPLKDYYLPCN</sequence>
<dbReference type="AlphaFoldDB" id="A0A419WNA7"/>
<organism evidence="1 2">
    <name type="scientific">Marinifilum flexuosum</name>
    <dbReference type="NCBI Taxonomy" id="1117708"/>
    <lineage>
        <taxon>Bacteria</taxon>
        <taxon>Pseudomonadati</taxon>
        <taxon>Bacteroidota</taxon>
        <taxon>Bacteroidia</taxon>
        <taxon>Marinilabiliales</taxon>
        <taxon>Marinifilaceae</taxon>
    </lineage>
</organism>
<protein>
    <recommendedName>
        <fullName evidence="3">Universal stress protein family protein</fullName>
    </recommendedName>
</protein>
<evidence type="ECO:0008006" key="3">
    <source>
        <dbReference type="Google" id="ProtNLM"/>
    </source>
</evidence>
<accession>A0A419WNA7</accession>
<dbReference type="OrthoDB" id="1116385at2"/>
<comment type="caution">
    <text evidence="1">The sequence shown here is derived from an EMBL/GenBank/DDBJ whole genome shotgun (WGS) entry which is preliminary data.</text>
</comment>
<reference evidence="1 2" key="1">
    <citation type="submission" date="2018-09" db="EMBL/GenBank/DDBJ databases">
        <title>Genomic Encyclopedia of Archaeal and Bacterial Type Strains, Phase II (KMG-II): from individual species to whole genera.</title>
        <authorList>
            <person name="Goeker M."/>
        </authorList>
    </citation>
    <scope>NUCLEOTIDE SEQUENCE [LARGE SCALE GENOMIC DNA]</scope>
    <source>
        <strain evidence="1 2">DSM 21950</strain>
    </source>
</reference>